<evidence type="ECO:0000313" key="1">
    <source>
        <dbReference type="EMBL" id="AWX94146.1"/>
    </source>
</evidence>
<accession>A0ABM6WU18</accession>
<evidence type="ECO:0000313" key="2">
    <source>
        <dbReference type="Proteomes" id="UP000249922"/>
    </source>
</evidence>
<protein>
    <submittedName>
        <fullName evidence="1">Uncharacterized protein</fullName>
    </submittedName>
</protein>
<sequence>MPGRTDARCAAARGPATLCHALSLQRNGRVLRSLPSGRAASALLLSDDEMTTALAVTVSMASGLKSNFGTPVKPLHVDDHRRNPLKSFLSTVGPSHVPRSASSRVRGGDLWMWCVDLTRRGKSSRTPGARRCISTTRVCDRRN</sequence>
<gene>
    <name evidence="1" type="ORF">DPM13_17820</name>
</gene>
<proteinExistence type="predicted"/>
<reference evidence="1 2" key="1">
    <citation type="submission" date="2018-06" db="EMBL/GenBank/DDBJ databases">
        <title>Complete genome sequence of Paracoccus mutanolyticus strain RSP-02 isolated from cellulosic waste.</title>
        <authorList>
            <person name="Amrutha R.N."/>
            <person name="Shrivastav A."/>
            <person name="Buddana S.K."/>
            <person name="Deshpande U."/>
            <person name="Prakasham R.S."/>
        </authorList>
    </citation>
    <scope>NUCLEOTIDE SEQUENCE [LARGE SCALE GENOMIC DNA]</scope>
    <source>
        <strain evidence="1 2">RSP-02</strain>
    </source>
</reference>
<organism evidence="1 2">
    <name type="scientific">Paracoccus mutanolyticus</name>
    <dbReference type="NCBI Taxonomy" id="1499308"/>
    <lineage>
        <taxon>Bacteria</taxon>
        <taxon>Pseudomonadati</taxon>
        <taxon>Pseudomonadota</taxon>
        <taxon>Alphaproteobacteria</taxon>
        <taxon>Rhodobacterales</taxon>
        <taxon>Paracoccaceae</taxon>
        <taxon>Paracoccus</taxon>
    </lineage>
</organism>
<name>A0ABM6WU18_9RHOB</name>
<dbReference type="Proteomes" id="UP000249922">
    <property type="component" value="Chromosome"/>
</dbReference>
<keyword evidence="2" id="KW-1185">Reference proteome</keyword>
<dbReference type="EMBL" id="CP030239">
    <property type="protein sequence ID" value="AWX94146.1"/>
    <property type="molecule type" value="Genomic_DNA"/>
</dbReference>